<accession>A0AAV7XFP4</accession>
<reference evidence="1" key="1">
    <citation type="submission" date="2022-12" db="EMBL/GenBank/DDBJ databases">
        <title>Chromosome-level genome assembly of the bean flower thrips Megalurothrips usitatus.</title>
        <authorList>
            <person name="Ma L."/>
            <person name="Liu Q."/>
            <person name="Li H."/>
            <person name="Cai W."/>
        </authorList>
    </citation>
    <scope>NUCLEOTIDE SEQUENCE</scope>
    <source>
        <strain evidence="1">Cailab_2022a</strain>
    </source>
</reference>
<dbReference type="AlphaFoldDB" id="A0AAV7XFP4"/>
<gene>
    <name evidence="1" type="ORF">ONE63_010680</name>
</gene>
<evidence type="ECO:0000313" key="1">
    <source>
        <dbReference type="EMBL" id="KAJ1524153.1"/>
    </source>
</evidence>
<organism evidence="1 2">
    <name type="scientific">Megalurothrips usitatus</name>
    <name type="common">bean blossom thrips</name>
    <dbReference type="NCBI Taxonomy" id="439358"/>
    <lineage>
        <taxon>Eukaryota</taxon>
        <taxon>Metazoa</taxon>
        <taxon>Ecdysozoa</taxon>
        <taxon>Arthropoda</taxon>
        <taxon>Hexapoda</taxon>
        <taxon>Insecta</taxon>
        <taxon>Pterygota</taxon>
        <taxon>Neoptera</taxon>
        <taxon>Paraneoptera</taxon>
        <taxon>Thysanoptera</taxon>
        <taxon>Terebrantia</taxon>
        <taxon>Thripoidea</taxon>
        <taxon>Thripidae</taxon>
        <taxon>Megalurothrips</taxon>
    </lineage>
</organism>
<protein>
    <recommendedName>
        <fullName evidence="3">Translation initiation factor IF-3, mitochondrial</fullName>
    </recommendedName>
</protein>
<name>A0AAV7XFP4_9NEOP</name>
<dbReference type="Gene3D" id="3.30.110.10">
    <property type="entry name" value="Translation initiation factor 3 (IF-3), C-terminal domain"/>
    <property type="match status" value="1"/>
</dbReference>
<dbReference type="InterPro" id="IPR036788">
    <property type="entry name" value="T_IF-3_C_sf"/>
</dbReference>
<sequence length="210" mass="24076">MSLLATRSISRLLRVYPTLRSVVLLSSEHRQNDGETLAKTKKKKSPEVRINLVENTSLTVVSMESAHKLANRRNMKLTMIENPEHWMTAGNRKAFELLAPSKKVTPKKDTDMKAQGFRGLKQAVFSDTIQDHDISFKIKQLSKWLLNGYVIEIAVDVSDKYKELVSKIEEEIKDIAKLPGIVKRDSKTLFRIQYEPVNKPDKAKNKEQAW</sequence>
<comment type="caution">
    <text evidence="1">The sequence shown here is derived from an EMBL/GenBank/DDBJ whole genome shotgun (WGS) entry which is preliminary data.</text>
</comment>
<dbReference type="GO" id="GO:0006413">
    <property type="term" value="P:translational initiation"/>
    <property type="evidence" value="ECO:0007669"/>
    <property type="project" value="InterPro"/>
</dbReference>
<proteinExistence type="predicted"/>
<evidence type="ECO:0008006" key="3">
    <source>
        <dbReference type="Google" id="ProtNLM"/>
    </source>
</evidence>
<dbReference type="Proteomes" id="UP001075354">
    <property type="component" value="Chromosome 9"/>
</dbReference>
<dbReference type="EMBL" id="JAPTSV010000009">
    <property type="protein sequence ID" value="KAJ1524153.1"/>
    <property type="molecule type" value="Genomic_DNA"/>
</dbReference>
<dbReference type="SUPFAM" id="SSF55200">
    <property type="entry name" value="Translation initiation factor IF3, C-terminal domain"/>
    <property type="match status" value="1"/>
</dbReference>
<evidence type="ECO:0000313" key="2">
    <source>
        <dbReference type="Proteomes" id="UP001075354"/>
    </source>
</evidence>
<keyword evidence="2" id="KW-1185">Reference proteome</keyword>